<reference evidence="3 4" key="1">
    <citation type="submission" date="2020-08" db="EMBL/GenBank/DDBJ databases">
        <title>A Genomic Blueprint of the Chicken Gut Microbiome.</title>
        <authorList>
            <person name="Gilroy R."/>
            <person name="Ravi A."/>
            <person name="Getino M."/>
            <person name="Pursley I."/>
            <person name="Horton D.L."/>
            <person name="Alikhan N.-F."/>
            <person name="Baker D."/>
            <person name="Gharbi K."/>
            <person name="Hall N."/>
            <person name="Watson M."/>
            <person name="Adriaenssens E.M."/>
            <person name="Foster-Nyarko E."/>
            <person name="Jarju S."/>
            <person name="Secka A."/>
            <person name="Antonio M."/>
            <person name="Oren A."/>
            <person name="Chaudhuri R."/>
            <person name="La Ragione R.M."/>
            <person name="Hildebrand F."/>
            <person name="Pallen M.J."/>
        </authorList>
    </citation>
    <scope>NUCLEOTIDE SEQUENCE [LARGE SCALE GENOMIC DNA]</scope>
    <source>
        <strain evidence="3 4">Sa1YUN3</strain>
    </source>
</reference>
<dbReference type="RefSeq" id="WP_191710707.1">
    <property type="nucleotide sequence ID" value="NZ_JACSPQ010000019.1"/>
</dbReference>
<keyword evidence="1" id="KW-0732">Signal</keyword>
<dbReference type="Pfam" id="PF07715">
    <property type="entry name" value="Plug"/>
    <property type="match status" value="1"/>
</dbReference>
<dbReference type="Gene3D" id="2.60.40.1120">
    <property type="entry name" value="Carboxypeptidase-like, regulatory domain"/>
    <property type="match status" value="1"/>
</dbReference>
<dbReference type="Pfam" id="PF13715">
    <property type="entry name" value="CarbopepD_reg_2"/>
    <property type="match status" value="1"/>
</dbReference>
<evidence type="ECO:0000313" key="3">
    <source>
        <dbReference type="EMBL" id="MBD8003040.1"/>
    </source>
</evidence>
<comment type="caution">
    <text evidence="3">The sequence shown here is derived from an EMBL/GenBank/DDBJ whole genome shotgun (WGS) entry which is preliminary data.</text>
</comment>
<sequence>MVCKSIYVLLWFITLGNVSFLWGQTFAFRGVVLDKQTHQTLDYATVQLFVGKQIAYGGITDANGRFELPHIRPETYRVVVSYLGYDTVEKEVKVVQDISETFYLKSSATALNEVVVTASESKYAASASIIDRTAMKHLQPSSFSDLMELVPGGKSADPQMGQANLIRIRETGQTSTLSSLGVGFFVDGVSLNTDANLQYMPGSTSSVNATSTMAKGVDMRTLSTDNIEKVEIIRGIPSVAYGNVSNGAVIIQRKTSESPLSARFKADKTSKLFSVGKGIRLDGNGRYILNADVNYLDAKIDPRNSVKNYTRFTASARLDSKWLWNERNIHWNISTDYTGSFDDAKRDKDATVKEDAYKSDFNSLKVAGKWNMKFPDRSWIREINLTTSVSQQWEKMRETKSVSLNRPAAISIQKEEGESDGIYLPYNYVAQMEIDGKPLYVTAAARTRLAFPVGMLRNETNMGVEWNYQKNLGEGQVFDVTRPISESMSTRPRRFKDVPGLQPFAFYAEEVLHLPVQSHKLSLTAGVRLQSLLGLDSQYEMKGKVYPDLRLDLQWRLPAFNGWNITFSGGLGWISRMPTISQLYPDLKYVDLIQLNYYHTNPDYRRINMMTYKWDNTNYQLEPARNRKWEVRADIGYKGNRLSVTYFRERMNNGFGDLTYYKSLAYKLYDPSSIDGSTLTAPPELSELAYTDEYNLDVYSTVGNVMKMEKEGVEFQFSSKRIELLKTRVTVYGAWIKNIYSSDVPKYKASSILLDNKQLEYVGLYEGEEGTESQAFNTNFMFDTYLQRLGLTFSTSLQCTWYTNRRNLWNDGMPVSYIDQSGETYPFRAEDAENIQLQHLVEKYSATYFERTTVPFYMDVNLKASKRIGKYLNLSFYVNRILGIYPDYTLRGVLQRRTPESPYFGMEMNLTF</sequence>
<dbReference type="SUPFAM" id="SSF49464">
    <property type="entry name" value="Carboxypeptidase regulatory domain-like"/>
    <property type="match status" value="1"/>
</dbReference>
<evidence type="ECO:0000259" key="2">
    <source>
        <dbReference type="Pfam" id="PF07715"/>
    </source>
</evidence>
<organism evidence="3 4">
    <name type="scientific">Phocaeicola faecium</name>
    <dbReference type="NCBI Taxonomy" id="2762213"/>
    <lineage>
        <taxon>Bacteria</taxon>
        <taxon>Pseudomonadati</taxon>
        <taxon>Bacteroidota</taxon>
        <taxon>Bacteroidia</taxon>
        <taxon>Bacteroidales</taxon>
        <taxon>Bacteroidaceae</taxon>
        <taxon>Phocaeicola</taxon>
    </lineage>
</organism>
<keyword evidence="4" id="KW-1185">Reference proteome</keyword>
<dbReference type="InterPro" id="IPR039426">
    <property type="entry name" value="TonB-dep_rcpt-like"/>
</dbReference>
<dbReference type="Proteomes" id="UP000616346">
    <property type="component" value="Unassembled WGS sequence"/>
</dbReference>
<dbReference type="SUPFAM" id="SSF56935">
    <property type="entry name" value="Porins"/>
    <property type="match status" value="1"/>
</dbReference>
<dbReference type="Gene3D" id="2.170.130.10">
    <property type="entry name" value="TonB-dependent receptor, plug domain"/>
    <property type="match status" value="1"/>
</dbReference>
<evidence type="ECO:0000313" key="4">
    <source>
        <dbReference type="Proteomes" id="UP000616346"/>
    </source>
</evidence>
<proteinExistence type="predicted"/>
<dbReference type="InterPro" id="IPR008969">
    <property type="entry name" value="CarboxyPept-like_regulatory"/>
</dbReference>
<dbReference type="InterPro" id="IPR037066">
    <property type="entry name" value="Plug_dom_sf"/>
</dbReference>
<gene>
    <name evidence="3" type="ORF">H9626_12590</name>
</gene>
<dbReference type="InterPro" id="IPR012910">
    <property type="entry name" value="Plug_dom"/>
</dbReference>
<feature type="domain" description="TonB-dependent receptor plug" evidence="2">
    <location>
        <begin position="122"/>
        <end position="248"/>
    </location>
</feature>
<dbReference type="PANTHER" id="PTHR30069">
    <property type="entry name" value="TONB-DEPENDENT OUTER MEMBRANE RECEPTOR"/>
    <property type="match status" value="1"/>
</dbReference>
<protein>
    <submittedName>
        <fullName evidence="3">Carboxypeptidase-like regulatory domain-containing protein</fullName>
    </submittedName>
</protein>
<evidence type="ECO:0000256" key="1">
    <source>
        <dbReference type="ARBA" id="ARBA00022729"/>
    </source>
</evidence>
<dbReference type="EMBL" id="JACSPQ010000019">
    <property type="protein sequence ID" value="MBD8003040.1"/>
    <property type="molecule type" value="Genomic_DNA"/>
</dbReference>
<dbReference type="PANTHER" id="PTHR30069:SF29">
    <property type="entry name" value="HEMOGLOBIN AND HEMOGLOBIN-HAPTOGLOBIN-BINDING PROTEIN 1-RELATED"/>
    <property type="match status" value="1"/>
</dbReference>
<accession>A0ABR8VE34</accession>
<name>A0ABR8VE34_9BACT</name>